<dbReference type="InterPro" id="IPR036264">
    <property type="entry name" value="Bact_exopeptidase_dim_dom"/>
</dbReference>
<gene>
    <name evidence="3" type="primary">celE</name>
    <name evidence="3" type="ORF">GCM10008927_07370</name>
</gene>
<evidence type="ECO:0000313" key="3">
    <source>
        <dbReference type="EMBL" id="GHA44970.1"/>
    </source>
</evidence>
<dbReference type="Pfam" id="PF01546">
    <property type="entry name" value="Peptidase_M20"/>
    <property type="match status" value="1"/>
</dbReference>
<proteinExistence type="predicted"/>
<dbReference type="InterPro" id="IPR017439">
    <property type="entry name" value="Amidohydrolase"/>
</dbReference>
<dbReference type="Pfam" id="PF07687">
    <property type="entry name" value="M20_dimer"/>
    <property type="match status" value="1"/>
</dbReference>
<evidence type="ECO:0000313" key="4">
    <source>
        <dbReference type="Proteomes" id="UP000634455"/>
    </source>
</evidence>
<organism evidence="3 4">
    <name type="scientific">Paramylibacter ulvae</name>
    <dbReference type="NCBI Taxonomy" id="1651968"/>
    <lineage>
        <taxon>Bacteria</taxon>
        <taxon>Pseudomonadati</taxon>
        <taxon>Pseudomonadota</taxon>
        <taxon>Alphaproteobacteria</taxon>
        <taxon>Rhodobacterales</taxon>
        <taxon>Paracoccaceae</taxon>
        <taxon>Paramylibacter</taxon>
    </lineage>
</organism>
<dbReference type="SUPFAM" id="SSF53187">
    <property type="entry name" value="Zn-dependent exopeptidases"/>
    <property type="match status" value="1"/>
</dbReference>
<dbReference type="Gene3D" id="3.40.630.10">
    <property type="entry name" value="Zn peptidases"/>
    <property type="match status" value="1"/>
</dbReference>
<dbReference type="EMBL" id="BMZF01000001">
    <property type="protein sequence ID" value="GHA44970.1"/>
    <property type="molecule type" value="Genomic_DNA"/>
</dbReference>
<keyword evidence="4" id="KW-1185">Reference proteome</keyword>
<comment type="caution">
    <text evidence="3">The sequence shown here is derived from an EMBL/GenBank/DDBJ whole genome shotgun (WGS) entry which is preliminary data.</text>
</comment>
<feature type="domain" description="Peptidase M20 dimerisation" evidence="2">
    <location>
        <begin position="224"/>
        <end position="322"/>
    </location>
</feature>
<name>A0ABQ3CX99_9RHOB</name>
<accession>A0ABQ3CX99</accession>
<dbReference type="PIRSF" id="PIRSF005962">
    <property type="entry name" value="Pept_M20D_amidohydro"/>
    <property type="match status" value="1"/>
</dbReference>
<dbReference type="Gene3D" id="3.30.70.360">
    <property type="match status" value="1"/>
</dbReference>
<dbReference type="InterPro" id="IPR011650">
    <property type="entry name" value="Peptidase_M20_dimer"/>
</dbReference>
<protein>
    <submittedName>
        <fullName evidence="3">Peptidase M20</fullName>
    </submittedName>
</protein>
<dbReference type="RefSeq" id="WP_308429192.1">
    <property type="nucleotide sequence ID" value="NZ_BMZF01000001.1"/>
</dbReference>
<keyword evidence="1" id="KW-0378">Hydrolase</keyword>
<dbReference type="InterPro" id="IPR002933">
    <property type="entry name" value="Peptidase_M20"/>
</dbReference>
<dbReference type="SUPFAM" id="SSF55031">
    <property type="entry name" value="Bacterial exopeptidase dimerisation domain"/>
    <property type="match status" value="1"/>
</dbReference>
<dbReference type="Proteomes" id="UP000634455">
    <property type="component" value="Unassembled WGS sequence"/>
</dbReference>
<dbReference type="NCBIfam" id="TIGR01891">
    <property type="entry name" value="amidohydrolases"/>
    <property type="match status" value="1"/>
</dbReference>
<evidence type="ECO:0000256" key="1">
    <source>
        <dbReference type="ARBA" id="ARBA00022801"/>
    </source>
</evidence>
<sequence>MWVTRALQGETAIVKGEAARICWEWAFGDGLPEFLAVEGAMGLSDKDLARLVALRHELHKYPEVSGQEAQTAARLLAFLDDNDLCPDAVHNDLGGHGVTLEYIGVDAGPTVMIRCELDALPITEQSGLPYRSSHEGVAHLCGHDGHMTMVIALAFLLRDYPMKHGRVILLFQGAEETGAGAQALLDDPRFEPLFPDYIFALHNLPKLALGEIQLGSGVVCCASRGMKITLTGKTSHAAAPQDGISPVGAMSALMQKIPNFCTGKHRDENFVLTTITHANVGVPSFGIAPADATLWVTLRTVTQTRMDALVDDMERLVAKLAIDHGLAYDVQYHDVFDATQNHDDAVGRISNAAQNNTTALHEPMSWSEDFGRFAKTGAKVGMFFLGSGVDQPQLHNPDFDFPDQLIAQGTQMFWDIISDVMG</sequence>
<evidence type="ECO:0000259" key="2">
    <source>
        <dbReference type="Pfam" id="PF07687"/>
    </source>
</evidence>
<dbReference type="PANTHER" id="PTHR11014:SF169">
    <property type="entry name" value="CLAN MH, FAMILY M20, PEPTIDASE T-LIKE METALLOPEPTIDASE"/>
    <property type="match status" value="1"/>
</dbReference>
<reference evidence="4" key="1">
    <citation type="journal article" date="2019" name="Int. J. Syst. Evol. Microbiol.">
        <title>The Global Catalogue of Microorganisms (GCM) 10K type strain sequencing project: providing services to taxonomists for standard genome sequencing and annotation.</title>
        <authorList>
            <consortium name="The Broad Institute Genomics Platform"/>
            <consortium name="The Broad Institute Genome Sequencing Center for Infectious Disease"/>
            <person name="Wu L."/>
            <person name="Ma J."/>
        </authorList>
    </citation>
    <scope>NUCLEOTIDE SEQUENCE [LARGE SCALE GENOMIC DNA]</scope>
    <source>
        <strain evidence="4">KCTC 32465</strain>
    </source>
</reference>
<dbReference type="PANTHER" id="PTHR11014">
    <property type="entry name" value="PEPTIDASE M20 FAMILY MEMBER"/>
    <property type="match status" value="1"/>
</dbReference>